<dbReference type="PROSITE" id="PS00108">
    <property type="entry name" value="PROTEIN_KINASE_ST"/>
    <property type="match status" value="1"/>
</dbReference>
<dbReference type="Gene3D" id="1.10.510.10">
    <property type="entry name" value="Transferase(Phosphotransferase) domain 1"/>
    <property type="match status" value="1"/>
</dbReference>
<dbReference type="PROSITE" id="PS00107">
    <property type="entry name" value="PROTEIN_KINASE_ATP"/>
    <property type="match status" value="1"/>
</dbReference>
<dbReference type="SMART" id="SM00220">
    <property type="entry name" value="S_TKc"/>
    <property type="match status" value="1"/>
</dbReference>
<evidence type="ECO:0000256" key="1">
    <source>
        <dbReference type="ARBA" id="ARBA00010886"/>
    </source>
</evidence>
<accession>A0A285K2T9</accession>
<feature type="compositionally biased region" description="Polar residues" evidence="8">
    <location>
        <begin position="441"/>
        <end position="452"/>
    </location>
</feature>
<dbReference type="InterPro" id="IPR008271">
    <property type="entry name" value="Ser/Thr_kinase_AS"/>
</dbReference>
<dbReference type="InterPro" id="IPR050660">
    <property type="entry name" value="NEK_Ser/Thr_kinase"/>
</dbReference>
<reference evidence="10 11" key="1">
    <citation type="submission" date="2017-09" db="EMBL/GenBank/DDBJ databases">
        <authorList>
            <person name="Ehlers B."/>
            <person name="Leendertz F.H."/>
        </authorList>
    </citation>
    <scope>NUCLEOTIDE SEQUENCE [LARGE SCALE GENOMIC DNA]</scope>
    <source>
        <strain evidence="10 11">CGMCC 4.6857</strain>
    </source>
</reference>
<evidence type="ECO:0000256" key="3">
    <source>
        <dbReference type="ARBA" id="ARBA00022679"/>
    </source>
</evidence>
<keyword evidence="5 10" id="KW-0418">Kinase</keyword>
<dbReference type="GO" id="GO:0005524">
    <property type="term" value="F:ATP binding"/>
    <property type="evidence" value="ECO:0007669"/>
    <property type="project" value="UniProtKB-UniRule"/>
</dbReference>
<evidence type="ECO:0000313" key="10">
    <source>
        <dbReference type="EMBL" id="SNY65661.1"/>
    </source>
</evidence>
<feature type="compositionally biased region" description="Pro residues" evidence="8">
    <location>
        <begin position="279"/>
        <end position="288"/>
    </location>
</feature>
<dbReference type="OrthoDB" id="308915at2"/>
<dbReference type="Pfam" id="PF00069">
    <property type="entry name" value="Pkinase"/>
    <property type="match status" value="1"/>
</dbReference>
<proteinExistence type="inferred from homology"/>
<keyword evidence="11" id="KW-1185">Reference proteome</keyword>
<evidence type="ECO:0000256" key="7">
    <source>
        <dbReference type="PROSITE-ProRule" id="PRU10141"/>
    </source>
</evidence>
<feature type="compositionally biased region" description="Low complexity" evidence="8">
    <location>
        <begin position="386"/>
        <end position="438"/>
    </location>
</feature>
<keyword evidence="6 7" id="KW-0067">ATP-binding</keyword>
<dbReference type="EMBL" id="OBDY01000028">
    <property type="protein sequence ID" value="SNY65661.1"/>
    <property type="molecule type" value="Genomic_DNA"/>
</dbReference>
<evidence type="ECO:0000259" key="9">
    <source>
        <dbReference type="PROSITE" id="PS50011"/>
    </source>
</evidence>
<feature type="binding site" evidence="7">
    <location>
        <position position="41"/>
    </location>
    <ligand>
        <name>ATP</name>
        <dbReference type="ChEBI" id="CHEBI:30616"/>
    </ligand>
</feature>
<evidence type="ECO:0000313" key="11">
    <source>
        <dbReference type="Proteomes" id="UP000219612"/>
    </source>
</evidence>
<dbReference type="SUPFAM" id="SSF56112">
    <property type="entry name" value="Protein kinase-like (PK-like)"/>
    <property type="match status" value="1"/>
</dbReference>
<name>A0A285K2T9_9ACTN</name>
<dbReference type="AlphaFoldDB" id="A0A285K2T9"/>
<gene>
    <name evidence="10" type="ORF">SAMN05421748_12899</name>
</gene>
<evidence type="ECO:0000256" key="4">
    <source>
        <dbReference type="ARBA" id="ARBA00022741"/>
    </source>
</evidence>
<dbReference type="Proteomes" id="UP000219612">
    <property type="component" value="Unassembled WGS sequence"/>
</dbReference>
<dbReference type="PROSITE" id="PS50011">
    <property type="entry name" value="PROTEIN_KINASE_DOM"/>
    <property type="match status" value="1"/>
</dbReference>
<organism evidence="10 11">
    <name type="scientific">Paractinoplanes atraurantiacus</name>
    <dbReference type="NCBI Taxonomy" id="1036182"/>
    <lineage>
        <taxon>Bacteria</taxon>
        <taxon>Bacillati</taxon>
        <taxon>Actinomycetota</taxon>
        <taxon>Actinomycetes</taxon>
        <taxon>Micromonosporales</taxon>
        <taxon>Micromonosporaceae</taxon>
        <taxon>Paractinoplanes</taxon>
    </lineage>
</organism>
<dbReference type="CDD" id="cd14014">
    <property type="entry name" value="STKc_PknB_like"/>
    <property type="match status" value="1"/>
</dbReference>
<feature type="compositionally biased region" description="Basic and acidic residues" evidence="8">
    <location>
        <begin position="291"/>
        <end position="315"/>
    </location>
</feature>
<keyword evidence="3" id="KW-0808">Transferase</keyword>
<evidence type="ECO:0000256" key="8">
    <source>
        <dbReference type="SAM" id="MobiDB-lite"/>
    </source>
</evidence>
<dbReference type="EC" id="2.7.11.1" evidence="2"/>
<feature type="region of interest" description="Disordered" evidence="8">
    <location>
        <begin position="276"/>
        <end position="337"/>
    </location>
</feature>
<feature type="domain" description="Protein kinase" evidence="9">
    <location>
        <begin position="12"/>
        <end position="271"/>
    </location>
</feature>
<feature type="region of interest" description="Disordered" evidence="8">
    <location>
        <begin position="383"/>
        <end position="460"/>
    </location>
</feature>
<keyword evidence="4 7" id="KW-0547">Nucleotide-binding</keyword>
<comment type="similarity">
    <text evidence="1">Belongs to the protein kinase superfamily. NEK Ser/Thr protein kinase family. NIMA subfamily.</text>
</comment>
<dbReference type="InterPro" id="IPR017441">
    <property type="entry name" value="Protein_kinase_ATP_BS"/>
</dbReference>
<dbReference type="PANTHER" id="PTHR43671">
    <property type="entry name" value="SERINE/THREONINE-PROTEIN KINASE NEK"/>
    <property type="match status" value="1"/>
</dbReference>
<protein>
    <recommendedName>
        <fullName evidence="2">non-specific serine/threonine protein kinase</fullName>
        <ecNumber evidence="2">2.7.11.1</ecNumber>
    </recommendedName>
</protein>
<dbReference type="GO" id="GO:0004674">
    <property type="term" value="F:protein serine/threonine kinase activity"/>
    <property type="evidence" value="ECO:0007669"/>
    <property type="project" value="UniProtKB-KW"/>
</dbReference>
<keyword evidence="10" id="KW-0723">Serine/threonine-protein kinase</keyword>
<evidence type="ECO:0000256" key="2">
    <source>
        <dbReference type="ARBA" id="ARBA00012513"/>
    </source>
</evidence>
<sequence length="579" mass="62220">MDLSGRCVGSSYVLQRPIGQGATGTVWEALDRTSGESVAVKLLHESLLRQPKLVTRFVQERTILRMLRHRNVVRVRDLFSVGETLGLVMDLVAGGNLRDLLRDEHTIAPGEAARLTAQVAAALAEAHELGVVHRDLKPDNILLDTGDGPPETRLTDFGVARILNTPSMTTPSSVFGTPHYMAPEAFRGSTASPATDVYAFGVLLYELVSGYPPYRSDSIPDLMRLHLEGAPERRPGIPDELWEVITACMEQKPRLRPTAAELVAELSDLAIKLSEAPALTPPPEPAPAPARQRDSALGREPAGMREPAERQEPAPHPRSIVPKPRREQRRNAAPSWRWARPGATLSMVAGAMAVSAVVTTAWHIGRADGGTQDLAAPQVITVPAPQRQQQQQTQRKSATRDAAAPQPPAATTRAGSVPRVRPGVAAVVTSPTPAAVRPKPVTTSKAQPTRSPQPEAKPYGPWNCTQSFAIDFRNRTGLGVKPCQMLGRDIRYQASLTAPGNGARGSITVSLRDAGSGRTVAGPKTCDGLTFDGDAATRSCGPAGAQPTRGRSYTVVVSYRYERDGRTLANTARGSTFEW</sequence>
<dbReference type="InterPro" id="IPR011009">
    <property type="entry name" value="Kinase-like_dom_sf"/>
</dbReference>
<evidence type="ECO:0000256" key="5">
    <source>
        <dbReference type="ARBA" id="ARBA00022777"/>
    </source>
</evidence>
<dbReference type="InterPro" id="IPR000719">
    <property type="entry name" value="Prot_kinase_dom"/>
</dbReference>
<evidence type="ECO:0000256" key="6">
    <source>
        <dbReference type="ARBA" id="ARBA00022840"/>
    </source>
</evidence>
<dbReference type="PANTHER" id="PTHR43671:SF13">
    <property type="entry name" value="SERINE_THREONINE-PROTEIN KINASE NEK2"/>
    <property type="match status" value="1"/>
</dbReference>